<evidence type="ECO:0000313" key="3">
    <source>
        <dbReference type="Proteomes" id="UP001204142"/>
    </source>
</evidence>
<accession>A0ABT1WKP6</accession>
<feature type="chain" id="PRO_5045366894" description="Glycine zipper domain-containing protein" evidence="1">
    <location>
        <begin position="23"/>
        <end position="239"/>
    </location>
</feature>
<proteinExistence type="predicted"/>
<organism evidence="2 3">
    <name type="scientific">Limnobacter humi</name>
    <dbReference type="NCBI Taxonomy" id="1778671"/>
    <lineage>
        <taxon>Bacteria</taxon>
        <taxon>Pseudomonadati</taxon>
        <taxon>Pseudomonadota</taxon>
        <taxon>Betaproteobacteria</taxon>
        <taxon>Burkholderiales</taxon>
        <taxon>Burkholderiaceae</taxon>
        <taxon>Limnobacter</taxon>
    </lineage>
</organism>
<feature type="signal peptide" evidence="1">
    <location>
        <begin position="1"/>
        <end position="22"/>
    </location>
</feature>
<name>A0ABT1WKP6_9BURK</name>
<evidence type="ECO:0000256" key="1">
    <source>
        <dbReference type="SAM" id="SignalP"/>
    </source>
</evidence>
<keyword evidence="1" id="KW-0732">Signal</keyword>
<evidence type="ECO:0008006" key="4">
    <source>
        <dbReference type="Google" id="ProtNLM"/>
    </source>
</evidence>
<gene>
    <name evidence="2" type="ORF">NQT62_13910</name>
</gene>
<sequence length="239" mass="24495">MTVNFCKSAMALATSLLLVSCAAPGTNSNPDGSTTATAPASKTEAAAAGATLGCLGGAILAELMGKDAKVGCAAGALLGGLAGYEKARQAEIDAAEAAQREAVQAYAALPANQQPKMSAVKTVDVVAEDPKTKEKKSVKAFDSVSLDLPISTKELPEYDQAIGKLKALAEKVADERGSADISIGMTATDAKARKVKLETATVHTKKGNPITVGRYVSEQIPKGTERFTVKAGKLNTKVS</sequence>
<dbReference type="EMBL" id="JANIGO010000005">
    <property type="protein sequence ID" value="MCQ8897532.1"/>
    <property type="molecule type" value="Genomic_DNA"/>
</dbReference>
<comment type="caution">
    <text evidence="2">The sequence shown here is derived from an EMBL/GenBank/DDBJ whole genome shotgun (WGS) entry which is preliminary data.</text>
</comment>
<dbReference type="RefSeq" id="WP_256765337.1">
    <property type="nucleotide sequence ID" value="NZ_JANIGO010000005.1"/>
</dbReference>
<reference evidence="2 3" key="1">
    <citation type="submission" date="2022-07" db="EMBL/GenBank/DDBJ databases">
        <authorList>
            <person name="Xamxidin M."/>
            <person name="Wu M."/>
        </authorList>
    </citation>
    <scope>NUCLEOTIDE SEQUENCE [LARGE SCALE GENOMIC DNA]</scope>
    <source>
        <strain evidence="2 3">NBRC 111650</strain>
    </source>
</reference>
<dbReference type="Proteomes" id="UP001204142">
    <property type="component" value="Unassembled WGS sequence"/>
</dbReference>
<evidence type="ECO:0000313" key="2">
    <source>
        <dbReference type="EMBL" id="MCQ8897532.1"/>
    </source>
</evidence>
<dbReference type="PROSITE" id="PS51257">
    <property type="entry name" value="PROKAR_LIPOPROTEIN"/>
    <property type="match status" value="1"/>
</dbReference>
<protein>
    <recommendedName>
        <fullName evidence="4">Glycine zipper domain-containing protein</fullName>
    </recommendedName>
</protein>
<keyword evidence="3" id="KW-1185">Reference proteome</keyword>